<feature type="transmembrane region" description="Helical" evidence="1">
    <location>
        <begin position="234"/>
        <end position="255"/>
    </location>
</feature>
<dbReference type="EMBL" id="JAAZSR010000455">
    <property type="protein sequence ID" value="NKX52237.1"/>
    <property type="molecule type" value="Genomic_DNA"/>
</dbReference>
<comment type="caution">
    <text evidence="3">The sequence shown here is derived from an EMBL/GenBank/DDBJ whole genome shotgun (WGS) entry which is preliminary data.</text>
</comment>
<evidence type="ECO:0000259" key="2">
    <source>
        <dbReference type="Pfam" id="PF04024"/>
    </source>
</evidence>
<feature type="domain" description="Phage shock protein PspC N-terminal" evidence="2">
    <location>
        <begin position="1"/>
        <end position="33"/>
    </location>
</feature>
<feature type="transmembrane region" description="Helical" evidence="1">
    <location>
        <begin position="176"/>
        <end position="194"/>
    </location>
</feature>
<feature type="transmembrane region" description="Helical" evidence="1">
    <location>
        <begin position="6"/>
        <end position="31"/>
    </location>
</feature>
<reference evidence="3 4" key="1">
    <citation type="submission" date="2020-04" db="EMBL/GenBank/DDBJ databases">
        <authorList>
            <person name="Liu S."/>
        </authorList>
    </citation>
    <scope>NUCLEOTIDE SEQUENCE [LARGE SCALE GENOMIC DNA]</scope>
    <source>
        <strain evidence="3 4">CGMCC 1.15091</strain>
    </source>
</reference>
<sequence>LDPVLVRGLFILLAVFGGVGVLLYGAAWALLPEPDGRIHAEEAGRGRWSSGMTGAVAVTALGLFNRPFGVFGFDGEFRGALWALLWAAAVIFVVTWLIGRSRRPGGGPGAGQIPAPGSGAAFPAAPAYPSDGYPAPAGPGGAAAPAAGYGPYLPPPAGYTKARQAKPVRRGPSGPAVAVTLGSAMLLGGLVLALDAAQVLDLGRAVVPVVAAVVLVVLGTGIVAAGVRGRSSGVLGFLAAVGLVAALLTSAGAQWQTSSLAVGTTGSWGTPGGRPAGDGYSVAAGRGVIDLTGLRPGTNGTPAVVPVNAAAASVEVIIPRGAAVEVRSQLAFGNIEYTTARDSGSSPGLWRPATIMHNGSGSGPAPVLQIRGAMSTVDIVEGPAAPEPQG</sequence>
<feature type="transmembrane region" description="Helical" evidence="1">
    <location>
        <begin position="52"/>
        <end position="73"/>
    </location>
</feature>
<organism evidence="3 4">
    <name type="scientific">Arthrobacter deserti</name>
    <dbReference type="NCBI Taxonomy" id="1742687"/>
    <lineage>
        <taxon>Bacteria</taxon>
        <taxon>Bacillati</taxon>
        <taxon>Actinomycetota</taxon>
        <taxon>Actinomycetes</taxon>
        <taxon>Micrococcales</taxon>
        <taxon>Micrococcaceae</taxon>
        <taxon>Arthrobacter</taxon>
    </lineage>
</organism>
<feature type="transmembrane region" description="Helical" evidence="1">
    <location>
        <begin position="79"/>
        <end position="98"/>
    </location>
</feature>
<keyword evidence="1" id="KW-0472">Membrane</keyword>
<keyword evidence="1" id="KW-0812">Transmembrane</keyword>
<dbReference type="Proteomes" id="UP000523795">
    <property type="component" value="Unassembled WGS sequence"/>
</dbReference>
<dbReference type="InterPro" id="IPR007168">
    <property type="entry name" value="Phageshock_PspC_N"/>
</dbReference>
<keyword evidence="1" id="KW-1133">Transmembrane helix</keyword>
<evidence type="ECO:0000256" key="1">
    <source>
        <dbReference type="SAM" id="Phobius"/>
    </source>
</evidence>
<feature type="transmembrane region" description="Helical" evidence="1">
    <location>
        <begin position="206"/>
        <end position="227"/>
    </location>
</feature>
<proteinExistence type="predicted"/>
<evidence type="ECO:0000313" key="4">
    <source>
        <dbReference type="Proteomes" id="UP000523795"/>
    </source>
</evidence>
<evidence type="ECO:0000313" key="3">
    <source>
        <dbReference type="EMBL" id="NKX52237.1"/>
    </source>
</evidence>
<gene>
    <name evidence="3" type="ORF">HER39_17010</name>
</gene>
<dbReference type="Pfam" id="PF04024">
    <property type="entry name" value="PspC"/>
    <property type="match status" value="1"/>
</dbReference>
<name>A0ABX1JSE5_9MICC</name>
<accession>A0ABX1JSE5</accession>
<keyword evidence="4" id="KW-1185">Reference proteome</keyword>
<feature type="non-terminal residue" evidence="3">
    <location>
        <position position="1"/>
    </location>
</feature>
<protein>
    <submittedName>
        <fullName evidence="3">PspC domain-containing protein</fullName>
    </submittedName>
</protein>